<name>A0A822XH63_NELNU</name>
<keyword evidence="3" id="KW-1185">Reference proteome</keyword>
<dbReference type="EMBL" id="DUZY01000001">
    <property type="protein sequence ID" value="DAD19292.1"/>
    <property type="molecule type" value="Genomic_DNA"/>
</dbReference>
<reference evidence="2 3" key="1">
    <citation type="journal article" date="2020" name="Mol. Biol. Evol.">
        <title>Distinct Expression and Methylation Patterns for Genes with Different Fates following a Single Whole-Genome Duplication in Flowering Plants.</title>
        <authorList>
            <person name="Shi T."/>
            <person name="Rahmani R.S."/>
            <person name="Gugger P.F."/>
            <person name="Wang M."/>
            <person name="Li H."/>
            <person name="Zhang Y."/>
            <person name="Li Z."/>
            <person name="Wang Q."/>
            <person name="Van de Peer Y."/>
            <person name="Marchal K."/>
            <person name="Chen J."/>
        </authorList>
    </citation>
    <scope>NUCLEOTIDE SEQUENCE [LARGE SCALE GENOMIC DNA]</scope>
    <source>
        <tissue evidence="2">Leaf</tissue>
    </source>
</reference>
<proteinExistence type="predicted"/>
<evidence type="ECO:0000313" key="3">
    <source>
        <dbReference type="Proteomes" id="UP000607653"/>
    </source>
</evidence>
<feature type="transmembrane region" description="Helical" evidence="1">
    <location>
        <begin position="20"/>
        <end position="42"/>
    </location>
</feature>
<keyword evidence="1" id="KW-0472">Membrane</keyword>
<organism evidence="2 3">
    <name type="scientific">Nelumbo nucifera</name>
    <name type="common">Sacred lotus</name>
    <dbReference type="NCBI Taxonomy" id="4432"/>
    <lineage>
        <taxon>Eukaryota</taxon>
        <taxon>Viridiplantae</taxon>
        <taxon>Streptophyta</taxon>
        <taxon>Embryophyta</taxon>
        <taxon>Tracheophyta</taxon>
        <taxon>Spermatophyta</taxon>
        <taxon>Magnoliopsida</taxon>
        <taxon>Proteales</taxon>
        <taxon>Nelumbonaceae</taxon>
        <taxon>Nelumbo</taxon>
    </lineage>
</organism>
<dbReference type="Proteomes" id="UP000607653">
    <property type="component" value="Unassembled WGS sequence"/>
</dbReference>
<keyword evidence="1" id="KW-1133">Transmembrane helix</keyword>
<gene>
    <name evidence="2" type="ORF">HUJ06_020755</name>
</gene>
<dbReference type="AlphaFoldDB" id="A0A822XH63"/>
<evidence type="ECO:0000313" key="2">
    <source>
        <dbReference type="EMBL" id="DAD19292.1"/>
    </source>
</evidence>
<keyword evidence="1" id="KW-0812">Transmembrane</keyword>
<accession>A0A822XH63</accession>
<sequence length="51" mass="5410">MSIFTLLLNPIHLSSNIGNSFLVPCLSSSLTPFITLAAMSTVKLMAEKAKG</sequence>
<evidence type="ECO:0000256" key="1">
    <source>
        <dbReference type="SAM" id="Phobius"/>
    </source>
</evidence>
<protein>
    <submittedName>
        <fullName evidence="2">Uncharacterized protein</fullName>
    </submittedName>
</protein>
<comment type="caution">
    <text evidence="2">The sequence shown here is derived from an EMBL/GenBank/DDBJ whole genome shotgun (WGS) entry which is preliminary data.</text>
</comment>